<accession>A0A1B8GN09</accession>
<organism evidence="9 10">
    <name type="scientific">Pseudogymnoascus verrucosus</name>
    <dbReference type="NCBI Taxonomy" id="342668"/>
    <lineage>
        <taxon>Eukaryota</taxon>
        <taxon>Fungi</taxon>
        <taxon>Dikarya</taxon>
        <taxon>Ascomycota</taxon>
        <taxon>Pezizomycotina</taxon>
        <taxon>Leotiomycetes</taxon>
        <taxon>Thelebolales</taxon>
        <taxon>Thelebolaceae</taxon>
        <taxon>Pseudogymnoascus</taxon>
    </lineage>
</organism>
<comment type="subcellular location">
    <subcellularLocation>
        <location evidence="1">Nucleus</location>
    </subcellularLocation>
</comment>
<dbReference type="Gene3D" id="2.30.31.10">
    <property type="entry name" value="Transcriptional Coactivator Pc4, Chain A"/>
    <property type="match status" value="1"/>
</dbReference>
<dbReference type="RefSeq" id="XP_059319742.1">
    <property type="nucleotide sequence ID" value="XM_059463635.1"/>
</dbReference>
<keyword evidence="10" id="KW-1185">Reference proteome</keyword>
<evidence type="ECO:0000256" key="4">
    <source>
        <dbReference type="ARBA" id="ARBA00023125"/>
    </source>
</evidence>
<reference evidence="9 10" key="1">
    <citation type="submission" date="2016-03" db="EMBL/GenBank/DDBJ databases">
        <title>Comparative genomics of Pseudogymnoascus destructans, the fungus causing white-nose syndrome of bats.</title>
        <authorList>
            <person name="Palmer J.M."/>
            <person name="Drees K.P."/>
            <person name="Foster J.T."/>
            <person name="Lindner D.L."/>
        </authorList>
    </citation>
    <scope>NUCLEOTIDE SEQUENCE [LARGE SCALE GENOMIC DNA]</scope>
    <source>
        <strain evidence="9 10">UAMH 10579</strain>
    </source>
</reference>
<evidence type="ECO:0000256" key="2">
    <source>
        <dbReference type="ARBA" id="ARBA00009001"/>
    </source>
</evidence>
<sequence>MPVTKRGRAQDSPSDIDDYDDGTGFVASDDDAQPKSKRTKTTKPSSATKPAQAPQTSESGEKFWELSQGRNSRRVGISEFKGTRLINIREFYQNPAGDFLPGKKGISLPLDQYKALLQAIPDINAALAAMGETIESGDAAPRKARVKGADAGAKEQRANIDETSDEDGEE</sequence>
<dbReference type="GO" id="GO:0003677">
    <property type="term" value="F:DNA binding"/>
    <property type="evidence" value="ECO:0007669"/>
    <property type="project" value="UniProtKB-KW"/>
</dbReference>
<feature type="domain" description="Transcriptional coactivator p15 (PC4) C-terminal" evidence="8">
    <location>
        <begin position="71"/>
        <end position="119"/>
    </location>
</feature>
<evidence type="ECO:0000313" key="9">
    <source>
        <dbReference type="EMBL" id="OBT97217.1"/>
    </source>
</evidence>
<protein>
    <recommendedName>
        <fullName evidence="8">Transcriptional coactivator p15 (PC4) C-terminal domain-containing protein</fullName>
    </recommendedName>
</protein>
<keyword evidence="5" id="KW-0804">Transcription</keyword>
<dbReference type="InterPro" id="IPR009044">
    <property type="entry name" value="ssDNA-bd_transcriptional_reg"/>
</dbReference>
<dbReference type="InterPro" id="IPR045125">
    <property type="entry name" value="Sub1/Tcp4-like"/>
</dbReference>
<dbReference type="GeneID" id="28838012"/>
<proteinExistence type="inferred from homology"/>
<name>A0A1B8GN09_9PEZI</name>
<evidence type="ECO:0000313" key="10">
    <source>
        <dbReference type="Proteomes" id="UP000091956"/>
    </source>
</evidence>
<evidence type="ECO:0000256" key="6">
    <source>
        <dbReference type="ARBA" id="ARBA00023242"/>
    </source>
</evidence>
<comment type="similarity">
    <text evidence="2">Belongs to the transcriptional coactivator PC4 family.</text>
</comment>
<dbReference type="Proteomes" id="UP000091956">
    <property type="component" value="Unassembled WGS sequence"/>
</dbReference>
<dbReference type="AlphaFoldDB" id="A0A1B8GN09"/>
<dbReference type="SUPFAM" id="SSF54447">
    <property type="entry name" value="ssDNA-binding transcriptional regulator domain"/>
    <property type="match status" value="1"/>
</dbReference>
<evidence type="ECO:0000256" key="7">
    <source>
        <dbReference type="SAM" id="MobiDB-lite"/>
    </source>
</evidence>
<dbReference type="GO" id="GO:0060261">
    <property type="term" value="P:positive regulation of transcription initiation by RNA polymerase II"/>
    <property type="evidence" value="ECO:0007669"/>
    <property type="project" value="InterPro"/>
</dbReference>
<dbReference type="STRING" id="342668.A0A1B8GN09"/>
<feature type="region of interest" description="Disordered" evidence="7">
    <location>
        <begin position="134"/>
        <end position="170"/>
    </location>
</feature>
<dbReference type="Pfam" id="PF02229">
    <property type="entry name" value="PC4"/>
    <property type="match status" value="1"/>
</dbReference>
<dbReference type="InterPro" id="IPR003173">
    <property type="entry name" value="PC4_C"/>
</dbReference>
<dbReference type="EMBL" id="KV460223">
    <property type="protein sequence ID" value="OBT97217.1"/>
    <property type="molecule type" value="Genomic_DNA"/>
</dbReference>
<gene>
    <name evidence="9" type="ORF">VE01_04626</name>
</gene>
<evidence type="ECO:0000256" key="5">
    <source>
        <dbReference type="ARBA" id="ARBA00023163"/>
    </source>
</evidence>
<evidence type="ECO:0000256" key="1">
    <source>
        <dbReference type="ARBA" id="ARBA00004123"/>
    </source>
</evidence>
<keyword evidence="4" id="KW-0238">DNA-binding</keyword>
<reference evidence="10" key="2">
    <citation type="journal article" date="2018" name="Nat. Commun.">
        <title>Extreme sensitivity to ultraviolet light in the fungal pathogen causing white-nose syndrome of bats.</title>
        <authorList>
            <person name="Palmer J.M."/>
            <person name="Drees K.P."/>
            <person name="Foster J.T."/>
            <person name="Lindner D.L."/>
        </authorList>
    </citation>
    <scope>NUCLEOTIDE SEQUENCE [LARGE SCALE GENOMIC DNA]</scope>
    <source>
        <strain evidence="10">UAMH 10579</strain>
    </source>
</reference>
<dbReference type="PANTHER" id="PTHR13215">
    <property type="entry name" value="RNA POLYMERASE II TRANSCRIPTIONAL COACTIVATOR"/>
    <property type="match status" value="1"/>
</dbReference>
<evidence type="ECO:0000256" key="3">
    <source>
        <dbReference type="ARBA" id="ARBA00023015"/>
    </source>
</evidence>
<feature type="region of interest" description="Disordered" evidence="7">
    <location>
        <begin position="1"/>
        <end position="76"/>
    </location>
</feature>
<keyword evidence="3" id="KW-0805">Transcription regulation</keyword>
<feature type="compositionally biased region" description="Low complexity" evidence="7">
    <location>
        <begin position="42"/>
        <end position="51"/>
    </location>
</feature>
<evidence type="ECO:0000259" key="8">
    <source>
        <dbReference type="Pfam" id="PF02229"/>
    </source>
</evidence>
<dbReference type="GO" id="GO:0003713">
    <property type="term" value="F:transcription coactivator activity"/>
    <property type="evidence" value="ECO:0007669"/>
    <property type="project" value="InterPro"/>
</dbReference>
<dbReference type="GO" id="GO:0005634">
    <property type="term" value="C:nucleus"/>
    <property type="evidence" value="ECO:0007669"/>
    <property type="project" value="UniProtKB-SubCell"/>
</dbReference>
<keyword evidence="6" id="KW-0539">Nucleus</keyword>